<dbReference type="Pfam" id="PF23455">
    <property type="entry name" value="DUF7129"/>
    <property type="match status" value="1"/>
</dbReference>
<evidence type="ECO:0000313" key="3">
    <source>
        <dbReference type="Proteomes" id="UP001596388"/>
    </source>
</evidence>
<dbReference type="Proteomes" id="UP001596388">
    <property type="component" value="Unassembled WGS sequence"/>
</dbReference>
<dbReference type="GeneID" id="79271358"/>
<evidence type="ECO:0000313" key="2">
    <source>
        <dbReference type="EMBL" id="MFC7097732.1"/>
    </source>
</evidence>
<gene>
    <name evidence="2" type="ORF">ACFQKD_10485</name>
</gene>
<comment type="caution">
    <text evidence="2">The sequence shown here is derived from an EMBL/GenBank/DDBJ whole genome shotgun (WGS) entry which is preliminary data.</text>
</comment>
<protein>
    <submittedName>
        <fullName evidence="2">Rubrerythrin-like domain-containing protein</fullName>
    </submittedName>
</protein>
<feature type="domain" description="DUF7129" evidence="1">
    <location>
        <begin position="2"/>
        <end position="47"/>
    </location>
</feature>
<keyword evidence="3" id="KW-1185">Reference proteome</keyword>
<dbReference type="NCBIfam" id="NF033497">
    <property type="entry name" value="rubre_like_arch"/>
    <property type="match status" value="1"/>
</dbReference>
<name>A0ABD5WZP3_9EURY</name>
<reference evidence="2 3" key="1">
    <citation type="journal article" date="2019" name="Int. J. Syst. Evol. Microbiol.">
        <title>The Global Catalogue of Microorganisms (GCM) 10K type strain sequencing project: providing services to taxonomists for standard genome sequencing and annotation.</title>
        <authorList>
            <consortium name="The Broad Institute Genomics Platform"/>
            <consortium name="The Broad Institute Genome Sequencing Center for Infectious Disease"/>
            <person name="Wu L."/>
            <person name="Ma J."/>
        </authorList>
    </citation>
    <scope>NUCLEOTIDE SEQUENCE [LARGE SCALE GENOMIC DNA]</scope>
    <source>
        <strain evidence="2 3">DT55</strain>
    </source>
</reference>
<proteinExistence type="predicted"/>
<sequence>MRSDPYQAGSVRVFECRECSARVEASHSPGTCSDCGGDLQDISVPRE</sequence>
<dbReference type="InterPro" id="IPR055553">
    <property type="entry name" value="DUF7129"/>
</dbReference>
<dbReference type="EMBL" id="JBHTAG010000003">
    <property type="protein sequence ID" value="MFC7097732.1"/>
    <property type="molecule type" value="Genomic_DNA"/>
</dbReference>
<evidence type="ECO:0000259" key="1">
    <source>
        <dbReference type="Pfam" id="PF23455"/>
    </source>
</evidence>
<dbReference type="RefSeq" id="WP_276237775.1">
    <property type="nucleotide sequence ID" value="NZ_CP119989.1"/>
</dbReference>
<dbReference type="AlphaFoldDB" id="A0ABD5WZP3"/>
<accession>A0ABD5WZP3</accession>
<organism evidence="2 3">
    <name type="scientific">Halobaculum marinum</name>
    <dbReference type="NCBI Taxonomy" id="3031996"/>
    <lineage>
        <taxon>Archaea</taxon>
        <taxon>Methanobacteriati</taxon>
        <taxon>Methanobacteriota</taxon>
        <taxon>Stenosarchaea group</taxon>
        <taxon>Halobacteria</taxon>
        <taxon>Halobacteriales</taxon>
        <taxon>Haloferacaceae</taxon>
        <taxon>Halobaculum</taxon>
    </lineage>
</organism>